<evidence type="ECO:0000313" key="3">
    <source>
        <dbReference type="Proteomes" id="UP000515856"/>
    </source>
</evidence>
<dbReference type="Proteomes" id="UP000515856">
    <property type="component" value="Chromosome"/>
</dbReference>
<keyword evidence="1" id="KW-0472">Membrane</keyword>
<gene>
    <name evidence="2" type="ORF">H9Q80_02640</name>
</gene>
<evidence type="ECO:0000256" key="1">
    <source>
        <dbReference type="SAM" id="Phobius"/>
    </source>
</evidence>
<proteinExistence type="predicted"/>
<accession>A0A7G9GPY6</accession>
<name>A0A7G9GPY6_9FIRM</name>
<dbReference type="KEGG" id="ehn:H9Q80_02640"/>
<keyword evidence="1" id="KW-1133">Transmembrane helix</keyword>
<feature type="transmembrane region" description="Helical" evidence="1">
    <location>
        <begin position="45"/>
        <end position="65"/>
    </location>
</feature>
<dbReference type="EMBL" id="CP060636">
    <property type="protein sequence ID" value="QNM12868.1"/>
    <property type="molecule type" value="Genomic_DNA"/>
</dbReference>
<feature type="transmembrane region" description="Helical" evidence="1">
    <location>
        <begin position="151"/>
        <end position="171"/>
    </location>
</feature>
<keyword evidence="1" id="KW-0812">Transmembrane</keyword>
<protein>
    <recommendedName>
        <fullName evidence="4">ABC-2 family transporter protein</fullName>
    </recommendedName>
</protein>
<keyword evidence="3" id="KW-1185">Reference proteome</keyword>
<feature type="transmembrane region" description="Helical" evidence="1">
    <location>
        <begin position="224"/>
        <end position="247"/>
    </location>
</feature>
<evidence type="ECO:0000313" key="2">
    <source>
        <dbReference type="EMBL" id="QNM12868.1"/>
    </source>
</evidence>
<evidence type="ECO:0008006" key="4">
    <source>
        <dbReference type="Google" id="ProtNLM"/>
    </source>
</evidence>
<dbReference type="AlphaFoldDB" id="A0A7G9GPY6"/>
<organism evidence="2 3">
    <name type="scientific">[Eubacterium] hominis</name>
    <dbReference type="NCBI Taxonomy" id="2764325"/>
    <lineage>
        <taxon>Bacteria</taxon>
        <taxon>Bacillati</taxon>
        <taxon>Bacillota</taxon>
        <taxon>Erysipelotrichia</taxon>
        <taxon>Erysipelotrichales</taxon>
        <taxon>Erysipelotrichaceae</taxon>
        <taxon>Amedibacillus</taxon>
    </lineage>
</organism>
<reference evidence="2 3" key="1">
    <citation type="submission" date="2020-08" db="EMBL/GenBank/DDBJ databases">
        <authorList>
            <person name="Liu C."/>
            <person name="Sun Q."/>
        </authorList>
    </citation>
    <scope>NUCLEOTIDE SEQUENCE [LARGE SCALE GENOMIC DNA]</scope>
    <source>
        <strain evidence="2 3">NSJ-61</strain>
    </source>
</reference>
<dbReference type="RefSeq" id="WP_147322877.1">
    <property type="nucleotide sequence ID" value="NZ_CP060636.1"/>
</dbReference>
<feature type="transmembrane region" description="Helical" evidence="1">
    <location>
        <begin position="85"/>
        <end position="109"/>
    </location>
</feature>
<sequence>MATLIILTLLISYICLHDINNAYKCGKSYQHFFTIVFDPAKQSILTAFFYIIPLLVVLPFSDTWINEVKMTDIIFTRIQRYKFFISKYIISFLSGFLILFIPLMIAYIAEIVTLDFNDNVLNILAYSIPEHSIASMARNYAFYELYVQHPYVYIIMFNLIISMFGGLYAISAFSISLLVNNKVIPYIAVFFFSVISLLLISFLPTPFGYYSIQRISQPFTNFDIPMIIYIVWFLFFIICNGIIYLIYLRRDPFGEE</sequence>
<feature type="transmembrane region" description="Helical" evidence="1">
    <location>
        <begin position="183"/>
        <end position="204"/>
    </location>
</feature>